<dbReference type="AlphaFoldDB" id="A0A1A7BYQ5"/>
<dbReference type="SUPFAM" id="SSF52518">
    <property type="entry name" value="Thiamin diphosphate-binding fold (THDP-binding)"/>
    <property type="match status" value="1"/>
</dbReference>
<keyword evidence="1" id="KW-0670">Pyruvate</keyword>
<keyword evidence="2" id="KW-1185">Reference proteome</keyword>
<sequence length="87" mass="9563">MAATVADFLLQRLHEWGVERVFGYPGDGINGAFGRQHQAIFSCASGPSANRHAREVQLRRGMKASLSGGLARIKETRDRCLPPQEGR</sequence>
<proteinExistence type="predicted"/>
<reference evidence="1 2" key="1">
    <citation type="submission" date="2016-04" db="EMBL/GenBank/DDBJ databases">
        <title>Draft genome sequence of Janthinobacterium psychrotolerans sp. nov., isolated from freshwater sediments in Denmark.</title>
        <authorList>
            <person name="Gong X."/>
            <person name="Skrivergaard S."/>
            <person name="Korsgaard B.S."/>
            <person name="Schreiber L."/>
            <person name="Marshall I.P."/>
            <person name="Finster K."/>
            <person name="Schramm A."/>
        </authorList>
    </citation>
    <scope>NUCLEOTIDE SEQUENCE [LARGE SCALE GENOMIC DNA]</scope>
    <source>
        <strain evidence="1 2">S3-2</strain>
    </source>
</reference>
<dbReference type="Gene3D" id="3.40.50.970">
    <property type="match status" value="1"/>
</dbReference>
<dbReference type="EC" id="1.2.5.1" evidence="1"/>
<dbReference type="OrthoDB" id="9785953at2"/>
<name>A0A1A7BYQ5_9BURK</name>
<dbReference type="STRING" id="1747903.ASR47_1004139"/>
<evidence type="ECO:0000313" key="2">
    <source>
        <dbReference type="Proteomes" id="UP000092713"/>
    </source>
</evidence>
<organism evidence="1 2">
    <name type="scientific">Janthinobacterium psychrotolerans</name>
    <dbReference type="NCBI Taxonomy" id="1747903"/>
    <lineage>
        <taxon>Bacteria</taxon>
        <taxon>Pseudomonadati</taxon>
        <taxon>Pseudomonadota</taxon>
        <taxon>Betaproteobacteria</taxon>
        <taxon>Burkholderiales</taxon>
        <taxon>Oxalobacteraceae</taxon>
        <taxon>Janthinobacterium</taxon>
    </lineage>
</organism>
<gene>
    <name evidence="1" type="ORF">ASR47_1004139</name>
</gene>
<dbReference type="RefSeq" id="WP_065309400.1">
    <property type="nucleotide sequence ID" value="NZ_LOCQ01000059.1"/>
</dbReference>
<dbReference type="EMBL" id="LOCQ01000059">
    <property type="protein sequence ID" value="OBV37864.1"/>
    <property type="molecule type" value="Genomic_DNA"/>
</dbReference>
<accession>A0A1A7BYQ5</accession>
<protein>
    <submittedName>
        <fullName evidence="1">Pyruvate dehydrogenase (Quinone)</fullName>
        <ecNumber evidence="1">1.2.5.1</ecNumber>
    </submittedName>
</protein>
<comment type="caution">
    <text evidence="1">The sequence shown here is derived from an EMBL/GenBank/DDBJ whole genome shotgun (WGS) entry which is preliminary data.</text>
</comment>
<keyword evidence="1" id="KW-0560">Oxidoreductase</keyword>
<evidence type="ECO:0000313" key="1">
    <source>
        <dbReference type="EMBL" id="OBV37864.1"/>
    </source>
</evidence>
<dbReference type="InterPro" id="IPR029061">
    <property type="entry name" value="THDP-binding"/>
</dbReference>
<dbReference type="Proteomes" id="UP000092713">
    <property type="component" value="Unassembled WGS sequence"/>
</dbReference>
<dbReference type="GO" id="GO:0052737">
    <property type="term" value="F:pyruvate dehydrogenase (quinone) activity"/>
    <property type="evidence" value="ECO:0007669"/>
    <property type="project" value="UniProtKB-EC"/>
</dbReference>